<evidence type="ECO:0000256" key="1">
    <source>
        <dbReference type="ARBA" id="ARBA00004371"/>
    </source>
</evidence>
<keyword evidence="16" id="KW-1185">Reference proteome</keyword>
<evidence type="ECO:0000256" key="9">
    <source>
        <dbReference type="ARBA" id="ARBA00037150"/>
    </source>
</evidence>
<organism evidence="15 16">
    <name type="scientific">Otus sunia</name>
    <name type="common">Oriental scops-owl</name>
    <dbReference type="NCBI Taxonomy" id="257818"/>
    <lineage>
        <taxon>Eukaryota</taxon>
        <taxon>Metazoa</taxon>
        <taxon>Chordata</taxon>
        <taxon>Craniata</taxon>
        <taxon>Vertebrata</taxon>
        <taxon>Euteleostomi</taxon>
        <taxon>Archelosauria</taxon>
        <taxon>Archosauria</taxon>
        <taxon>Dinosauria</taxon>
        <taxon>Saurischia</taxon>
        <taxon>Theropoda</taxon>
        <taxon>Coelurosauria</taxon>
        <taxon>Aves</taxon>
        <taxon>Neognathae</taxon>
        <taxon>Neoaves</taxon>
        <taxon>Telluraves</taxon>
        <taxon>Strigiformes</taxon>
        <taxon>Strigidae</taxon>
        <taxon>Otus</taxon>
    </lineage>
</organism>
<dbReference type="GO" id="GO:0005576">
    <property type="term" value="C:extracellular region"/>
    <property type="evidence" value="ECO:0007669"/>
    <property type="project" value="UniProtKB-SubCell"/>
</dbReference>
<dbReference type="GO" id="GO:0005764">
    <property type="term" value="C:lysosome"/>
    <property type="evidence" value="ECO:0007669"/>
    <property type="project" value="InterPro"/>
</dbReference>
<dbReference type="Ensembl" id="ENSOSUT00000003895.1">
    <property type="protein sequence ID" value="ENSOSUP00000003777.1"/>
    <property type="gene ID" value="ENSOSUG00000002723.1"/>
</dbReference>
<evidence type="ECO:0000256" key="8">
    <source>
        <dbReference type="ARBA" id="ARBA00023228"/>
    </source>
</evidence>
<dbReference type="Pfam" id="PF03489">
    <property type="entry name" value="SapB_2"/>
    <property type="match status" value="2"/>
</dbReference>
<feature type="domain" description="Saposin A-type" evidence="14">
    <location>
        <begin position="188"/>
        <end position="224"/>
    </location>
</feature>
<accession>A0A8C8E619</accession>
<protein>
    <recommendedName>
        <fullName evidence="12">Prosaposin</fullName>
    </recommendedName>
</protein>
<keyword evidence="4" id="KW-0732">Signal</keyword>
<reference evidence="15" key="2">
    <citation type="submission" date="2025-09" db="UniProtKB">
        <authorList>
            <consortium name="Ensembl"/>
        </authorList>
    </citation>
    <scope>IDENTIFICATION</scope>
</reference>
<dbReference type="InterPro" id="IPR003119">
    <property type="entry name" value="SAP_A"/>
</dbReference>
<dbReference type="Pfam" id="PF02199">
    <property type="entry name" value="SapA"/>
    <property type="match status" value="1"/>
</dbReference>
<keyword evidence="8" id="KW-0458">Lysosome</keyword>
<evidence type="ECO:0000256" key="4">
    <source>
        <dbReference type="ARBA" id="ARBA00022729"/>
    </source>
</evidence>
<evidence type="ECO:0000313" key="15">
    <source>
        <dbReference type="Ensembl" id="ENSOSUP00000003777.1"/>
    </source>
</evidence>
<comment type="function">
    <text evidence="10">Saposin-D is a specific sphingomyelin phosphodiesterase activator (EC 3.1.4.12).</text>
</comment>
<dbReference type="PANTHER" id="PTHR11480">
    <property type="entry name" value="SAPOSIN-RELATED"/>
    <property type="match status" value="1"/>
</dbReference>
<keyword evidence="7" id="KW-0325">Glycoprotein</keyword>
<evidence type="ECO:0000256" key="7">
    <source>
        <dbReference type="ARBA" id="ARBA00023180"/>
    </source>
</evidence>
<dbReference type="FunFam" id="1.10.225.10:FF:000002">
    <property type="entry name" value="prosaposin isoform X2"/>
    <property type="match status" value="1"/>
</dbReference>
<keyword evidence="6" id="KW-1015">Disulfide bond</keyword>
<keyword evidence="3" id="KW-0964">Secreted</keyword>
<comment type="function">
    <text evidence="9">Saposin-A and saposin-C stimulate the hydrolysis of glucosylceramide by beta-glucosylceramidase (EC 3.2.1.45) and galactosylceramide by beta-galactosylceramidase (EC 3.2.1.46). Saposin-C apparently acts by combining with the enzyme and acidic lipid to form an activated complex, rather than by solubilizing the substrate.</text>
</comment>
<evidence type="ECO:0000259" key="14">
    <source>
        <dbReference type="PROSITE" id="PS51110"/>
    </source>
</evidence>
<dbReference type="Gene3D" id="1.10.225.10">
    <property type="entry name" value="Saposin-like"/>
    <property type="match status" value="2"/>
</dbReference>
<dbReference type="SUPFAM" id="SSF47862">
    <property type="entry name" value="Saposin"/>
    <property type="match status" value="2"/>
</dbReference>
<evidence type="ECO:0000256" key="11">
    <source>
        <dbReference type="ARBA" id="ARBA00037606"/>
    </source>
</evidence>
<evidence type="ECO:0000256" key="2">
    <source>
        <dbReference type="ARBA" id="ARBA00004613"/>
    </source>
</evidence>
<evidence type="ECO:0000256" key="10">
    <source>
        <dbReference type="ARBA" id="ARBA00037231"/>
    </source>
</evidence>
<feature type="domain" description="Saposin B-type" evidence="13">
    <location>
        <begin position="108"/>
        <end position="186"/>
    </location>
</feature>
<evidence type="ECO:0000256" key="3">
    <source>
        <dbReference type="ARBA" id="ARBA00022525"/>
    </source>
</evidence>
<dbReference type="SMART" id="SM00741">
    <property type="entry name" value="SapB"/>
    <property type="match status" value="2"/>
</dbReference>
<comment type="subcellular location">
    <subcellularLocation>
        <location evidence="1">Lysosome</location>
    </subcellularLocation>
    <subcellularLocation>
        <location evidence="2">Secreted</location>
    </subcellularLocation>
</comment>
<dbReference type="GO" id="GO:0006665">
    <property type="term" value="P:sphingolipid metabolic process"/>
    <property type="evidence" value="ECO:0007669"/>
    <property type="project" value="InterPro"/>
</dbReference>
<dbReference type="InterPro" id="IPR051428">
    <property type="entry name" value="Sphingo_Act-Surfact_Prot"/>
</dbReference>
<dbReference type="InterPro" id="IPR008373">
    <property type="entry name" value="Saposin"/>
</dbReference>
<dbReference type="PROSITE" id="PS50015">
    <property type="entry name" value="SAP_B"/>
    <property type="match status" value="2"/>
</dbReference>
<reference evidence="15" key="1">
    <citation type="submission" date="2025-08" db="UniProtKB">
        <authorList>
            <consortium name="Ensembl"/>
        </authorList>
    </citation>
    <scope>IDENTIFICATION</scope>
</reference>
<dbReference type="InterPro" id="IPR008139">
    <property type="entry name" value="SaposinB_dom"/>
</dbReference>
<dbReference type="PRINTS" id="PR01797">
    <property type="entry name" value="SAPOSIN"/>
</dbReference>
<dbReference type="InterPro" id="IPR007856">
    <property type="entry name" value="SapB_1"/>
</dbReference>
<sequence>MGSSADLLFSRFPSWVGGSKKTCTFELSQFSIPHLPHFTVLQEEIVHEMEVVCYLFPASVKDQCKDFIDVYGQALIDMLLEATNPEAVCVMLKCCVTDKPPQQPVKPAGGFCDICKMVIAYADKELEKNATTAEIEALLEKNLLTCVLLQCVQFVEQYEPVVVQLLAEMMDPTFVCTKLGVCGSAKQPLLGDDACVWGPGYWCKNMETAAQCNAVDHCKRHVWN</sequence>
<evidence type="ECO:0000256" key="12">
    <source>
        <dbReference type="ARBA" id="ARBA00040265"/>
    </source>
</evidence>
<feature type="domain" description="Saposin B-type" evidence="13">
    <location>
        <begin position="16"/>
        <end position="99"/>
    </location>
</feature>
<name>A0A8C8E619_9STRI</name>
<dbReference type="GO" id="GO:0016020">
    <property type="term" value="C:membrane"/>
    <property type="evidence" value="ECO:0007669"/>
    <property type="project" value="GOC"/>
</dbReference>
<keyword evidence="5" id="KW-0677">Repeat</keyword>
<dbReference type="AlphaFoldDB" id="A0A8C8E619"/>
<dbReference type="SMART" id="SM00162">
    <property type="entry name" value="SAPA"/>
    <property type="match status" value="1"/>
</dbReference>
<dbReference type="InterPro" id="IPR008138">
    <property type="entry name" value="SapB_2"/>
</dbReference>
<dbReference type="Pfam" id="PF05184">
    <property type="entry name" value="SapB_1"/>
    <property type="match status" value="1"/>
</dbReference>
<evidence type="ECO:0000256" key="6">
    <source>
        <dbReference type="ARBA" id="ARBA00023157"/>
    </source>
</evidence>
<dbReference type="PANTHER" id="PTHR11480:SF36">
    <property type="entry name" value="PROSAPOSIN"/>
    <property type="match status" value="1"/>
</dbReference>
<evidence type="ECO:0000313" key="16">
    <source>
        <dbReference type="Proteomes" id="UP000694552"/>
    </source>
</evidence>
<evidence type="ECO:0000259" key="13">
    <source>
        <dbReference type="PROSITE" id="PS50015"/>
    </source>
</evidence>
<dbReference type="PROSITE" id="PS51110">
    <property type="entry name" value="SAP_A"/>
    <property type="match status" value="1"/>
</dbReference>
<dbReference type="Proteomes" id="UP000694552">
    <property type="component" value="Unplaced"/>
</dbReference>
<evidence type="ECO:0000256" key="5">
    <source>
        <dbReference type="ARBA" id="ARBA00022737"/>
    </source>
</evidence>
<proteinExistence type="predicted"/>
<dbReference type="InterPro" id="IPR011001">
    <property type="entry name" value="Saposin-like"/>
</dbReference>
<comment type="function">
    <text evidence="11">Saposin-B stimulates the hydrolysis of galacto-cerebroside sulfate by arylsulfatase A (EC 3.1.6.8), GM1 gangliosides by beta-galactosidase (EC 3.2.1.23) and globotriaosylceramide by alpha-galactosidase A (EC 3.2.1.22). Saposin-B forms a solubilizing complex with the substrates of the sphingolipid hydrolases.</text>
</comment>